<evidence type="ECO:0000313" key="1">
    <source>
        <dbReference type="EMBL" id="AXF51298.1"/>
    </source>
</evidence>
<dbReference type="Proteomes" id="UP000258581">
    <property type="component" value="Segment"/>
</dbReference>
<gene>
    <name evidence="1" type="ORF">WELLINGTON_169</name>
</gene>
<evidence type="ECO:0000313" key="2">
    <source>
        <dbReference type="Proteomes" id="UP000258581"/>
    </source>
</evidence>
<protein>
    <submittedName>
        <fullName evidence="1">Putative virion structural protein</fullName>
    </submittedName>
</protein>
<organism evidence="1 2">
    <name type="scientific">Erwinia phage Wellington</name>
    <dbReference type="NCBI Taxonomy" id="2267653"/>
    <lineage>
        <taxon>Viruses</taxon>
        <taxon>Duplodnaviria</taxon>
        <taxon>Heunggongvirae</taxon>
        <taxon>Uroviricota</taxon>
        <taxon>Caudoviricetes</taxon>
        <taxon>Chimalliviridae</taxon>
        <taxon>Wellingtonvirus</taxon>
        <taxon>Wellingtonvirus wellington</taxon>
    </lineage>
</organism>
<keyword evidence="2" id="KW-1185">Reference proteome</keyword>
<accession>A0A345BLH7</accession>
<reference evidence="2" key="1">
    <citation type="submission" date="2018-06" db="EMBL/GenBank/DDBJ databases">
        <authorList>
            <person name="Sharma R."/>
            <person name="James B."/>
            <person name="Berg J.A."/>
            <person name="Breakwell D.P."/>
            <person name="Hope S."/>
            <person name="Grose J.H."/>
        </authorList>
    </citation>
    <scope>NUCLEOTIDE SEQUENCE [LARGE SCALE GENOMIC DNA]</scope>
</reference>
<dbReference type="Gene3D" id="2.60.40.10">
    <property type="entry name" value="Immunoglobulins"/>
    <property type="match status" value="1"/>
</dbReference>
<dbReference type="EMBL" id="MH426724">
    <property type="protein sequence ID" value="AXF51298.1"/>
    <property type="molecule type" value="Genomic_DNA"/>
</dbReference>
<dbReference type="InterPro" id="IPR013783">
    <property type="entry name" value="Ig-like_fold"/>
</dbReference>
<proteinExistence type="predicted"/>
<sequence length="329" mass="36643">MNFTLRWRNDNTKPVVVRIYRSTTVIDPTKLPAAIATLSNGETEWVDNTALYGVTYYYFTTVTNPATGKTVNGVNTTYTIEQRRGVGPNTLLFGSETLGFYGDVIYEDQFPLSAFQQKVQDALALNSSTFSPSYRLPVSKYIRNGKILYIPVSPLTTRLTWAQLYAAGMVYGRDDNGPANGRGDLPAAIQDAGCTWKGDKYRIRLMRGLTDAPTEPALAFDAKYDGVSHDTSDLTGFNEFNDLFYSVQNLFPLKRRLEGVRYASPLTTTNSAYADGYLTMEHDTASNKALSRGQVTSPMTADLLTTIRYRLHTSTVTAWVPVIELVEDY</sequence>
<name>A0A345BLH7_9CAUD</name>